<comment type="caution">
    <text evidence="2">The sequence shown here is derived from an EMBL/GenBank/DDBJ whole genome shotgun (WGS) entry which is preliminary data.</text>
</comment>
<accession>A0A934VWP5</accession>
<organism evidence="2 3">
    <name type="scientific">Luteolibacter pohnpeiensis</name>
    <dbReference type="NCBI Taxonomy" id="454153"/>
    <lineage>
        <taxon>Bacteria</taxon>
        <taxon>Pseudomonadati</taxon>
        <taxon>Verrucomicrobiota</taxon>
        <taxon>Verrucomicrobiia</taxon>
        <taxon>Verrucomicrobiales</taxon>
        <taxon>Verrucomicrobiaceae</taxon>
        <taxon>Luteolibacter</taxon>
    </lineage>
</organism>
<proteinExistence type="predicted"/>
<dbReference type="EMBL" id="JAENIJ010000129">
    <property type="protein sequence ID" value="MBK1884827.1"/>
    <property type="molecule type" value="Genomic_DNA"/>
</dbReference>
<name>A0A934VWP5_9BACT</name>
<feature type="compositionally biased region" description="Basic and acidic residues" evidence="1">
    <location>
        <begin position="12"/>
        <end position="25"/>
    </location>
</feature>
<keyword evidence="3" id="KW-1185">Reference proteome</keyword>
<evidence type="ECO:0000256" key="1">
    <source>
        <dbReference type="SAM" id="MobiDB-lite"/>
    </source>
</evidence>
<sequence length="78" mass="8570">MSAESSAQLIKKMSDNEKTKSTKQTETKFARVLIKEHGLTLGNFRYLSGAVAEKVPLADAEFREGKGQLEILNVITGD</sequence>
<evidence type="ECO:0000313" key="3">
    <source>
        <dbReference type="Proteomes" id="UP000603141"/>
    </source>
</evidence>
<feature type="region of interest" description="Disordered" evidence="1">
    <location>
        <begin position="1"/>
        <end position="25"/>
    </location>
</feature>
<dbReference type="Proteomes" id="UP000603141">
    <property type="component" value="Unassembled WGS sequence"/>
</dbReference>
<reference evidence="2" key="1">
    <citation type="submission" date="2021-01" db="EMBL/GenBank/DDBJ databases">
        <title>Modified the classification status of verrucomicrobia.</title>
        <authorList>
            <person name="Feng X."/>
        </authorList>
    </citation>
    <scope>NUCLEOTIDE SEQUENCE</scope>
    <source>
        <strain evidence="2">KCTC 22041</strain>
    </source>
</reference>
<protein>
    <submittedName>
        <fullName evidence="2">Uncharacterized protein</fullName>
    </submittedName>
</protein>
<evidence type="ECO:0000313" key="2">
    <source>
        <dbReference type="EMBL" id="MBK1884827.1"/>
    </source>
</evidence>
<dbReference type="RefSeq" id="WP_200274369.1">
    <property type="nucleotide sequence ID" value="NZ_JAENIJ010000129.1"/>
</dbReference>
<dbReference type="AlphaFoldDB" id="A0A934VWP5"/>
<gene>
    <name evidence="2" type="ORF">JIN85_20625</name>
</gene>